<evidence type="ECO:0000256" key="2">
    <source>
        <dbReference type="ARBA" id="ARBA00006464"/>
    </source>
</evidence>
<evidence type="ECO:0000256" key="4">
    <source>
        <dbReference type="ARBA" id="ARBA00022692"/>
    </source>
</evidence>
<keyword evidence="5 7" id="KW-1133">Transmembrane helix</keyword>
<reference evidence="9 10" key="1">
    <citation type="journal article" date="2020" name="Biotechnol. Biofuels">
        <title>New insights from the biogas microbiome by comprehensive genome-resolved metagenomics of nearly 1600 species originating from multiple anaerobic digesters.</title>
        <authorList>
            <person name="Campanaro S."/>
            <person name="Treu L."/>
            <person name="Rodriguez-R L.M."/>
            <person name="Kovalovszki A."/>
            <person name="Ziels R.M."/>
            <person name="Maus I."/>
            <person name="Zhu X."/>
            <person name="Kougias P.G."/>
            <person name="Basile A."/>
            <person name="Luo G."/>
            <person name="Schluter A."/>
            <person name="Konstantinidis K.T."/>
            <person name="Angelidaki I."/>
        </authorList>
    </citation>
    <scope>NUCLEOTIDE SEQUENCE [LARGE SCALE GENOMIC DNA]</scope>
    <source>
        <strain evidence="9">AS07pgkLD_105</strain>
    </source>
</reference>
<accession>A0A847D7J4</accession>
<keyword evidence="3 9" id="KW-0808">Transferase</keyword>
<dbReference type="PANTHER" id="PTHR30576">
    <property type="entry name" value="COLANIC BIOSYNTHESIS UDP-GLUCOSE LIPID CARRIER TRANSFERASE"/>
    <property type="match status" value="1"/>
</dbReference>
<evidence type="ECO:0000256" key="3">
    <source>
        <dbReference type="ARBA" id="ARBA00022679"/>
    </source>
</evidence>
<evidence type="ECO:0000256" key="5">
    <source>
        <dbReference type="ARBA" id="ARBA00022989"/>
    </source>
</evidence>
<evidence type="ECO:0000256" key="1">
    <source>
        <dbReference type="ARBA" id="ARBA00004141"/>
    </source>
</evidence>
<dbReference type="AlphaFoldDB" id="A0A847D7J4"/>
<dbReference type="PANTHER" id="PTHR30576:SF0">
    <property type="entry name" value="UNDECAPRENYL-PHOSPHATE N-ACETYLGALACTOSAMINYL 1-PHOSPHATE TRANSFERASE-RELATED"/>
    <property type="match status" value="1"/>
</dbReference>
<evidence type="ECO:0000313" key="10">
    <source>
        <dbReference type="Proteomes" id="UP000589373"/>
    </source>
</evidence>
<dbReference type="EMBL" id="JAAZCD010000232">
    <property type="protein sequence ID" value="NLD32635.1"/>
    <property type="molecule type" value="Genomic_DNA"/>
</dbReference>
<dbReference type="GO" id="GO:0016780">
    <property type="term" value="F:phosphotransferase activity, for other substituted phosphate groups"/>
    <property type="evidence" value="ECO:0007669"/>
    <property type="project" value="TreeGrafter"/>
</dbReference>
<dbReference type="GO" id="GO:0016020">
    <property type="term" value="C:membrane"/>
    <property type="evidence" value="ECO:0007669"/>
    <property type="project" value="UniProtKB-SubCell"/>
</dbReference>
<dbReference type="InterPro" id="IPR017475">
    <property type="entry name" value="EPS_sugar_tfrase"/>
</dbReference>
<name>A0A847D7J4_9LACT</name>
<dbReference type="NCBIfam" id="TIGR03025">
    <property type="entry name" value="EPS_sugtrans"/>
    <property type="match status" value="1"/>
</dbReference>
<sequence length="478" mass="55052">MHSYQASLRRRRLSVNQTGEWNKARKIIIGIVDMLLFIGSLLLSFYLKFGTDIPWINFDAFQGSIVYVSVIFIIVNILFGTYIFYNKSISDFLFITVIGQFVLSLIIMALTFAGRWLAFPRSVILINFFVGTIILFIFRVMVFKMYQRVSGSKRVMIVGMEKEVFAAVDNFTNTKSIRHVVTHVVLSDYYENVLRHLEEMDIVYLASQIEESEKLKIYDLLTSKEKKMFLNTSFENLIMVNPNMMNIEDESIIEVSPFRIPAEDGLMKRIIDIAVALIGIVITSPIMAVTAILVKKSSEGPVFYKQIRITKDGREFEILKFRSMGVTAEKDSGPVLATSNDMRVTKVGKYLRSLRIDELPQLFNVLIGDMSLVGPRPERPFFVDQFKELNPHYYLRHNVRAGITGYAQVYGKYASDFNSKLNFDLIYIKKYSLILDLKIMLQTVKILFDKVSSRGVDESEREILTEQEIEARGIRVIY</sequence>
<evidence type="ECO:0000313" key="9">
    <source>
        <dbReference type="EMBL" id="NLD32635.1"/>
    </source>
</evidence>
<evidence type="ECO:0000259" key="8">
    <source>
        <dbReference type="Pfam" id="PF02397"/>
    </source>
</evidence>
<comment type="subcellular location">
    <subcellularLocation>
        <location evidence="1">Membrane</location>
        <topology evidence="1">Multi-pass membrane protein</topology>
    </subcellularLocation>
</comment>
<protein>
    <submittedName>
        <fullName evidence="9">Sugar transferase</fullName>
    </submittedName>
</protein>
<feature type="transmembrane region" description="Helical" evidence="7">
    <location>
        <begin position="66"/>
        <end position="85"/>
    </location>
</feature>
<dbReference type="Proteomes" id="UP000589373">
    <property type="component" value="Unassembled WGS sequence"/>
</dbReference>
<feature type="transmembrane region" description="Helical" evidence="7">
    <location>
        <begin position="273"/>
        <end position="294"/>
    </location>
</feature>
<proteinExistence type="inferred from homology"/>
<gene>
    <name evidence="9" type="ORF">GX662_10350</name>
</gene>
<keyword evidence="4 7" id="KW-0812">Transmembrane</keyword>
<comment type="caution">
    <text evidence="9">The sequence shown here is derived from an EMBL/GenBank/DDBJ whole genome shotgun (WGS) entry which is preliminary data.</text>
</comment>
<evidence type="ECO:0000256" key="7">
    <source>
        <dbReference type="SAM" id="Phobius"/>
    </source>
</evidence>
<feature type="transmembrane region" description="Helical" evidence="7">
    <location>
        <begin position="92"/>
        <end position="118"/>
    </location>
</feature>
<feature type="transmembrane region" description="Helical" evidence="7">
    <location>
        <begin position="27"/>
        <end position="46"/>
    </location>
</feature>
<comment type="similarity">
    <text evidence="2">Belongs to the bacterial sugar transferase family.</text>
</comment>
<dbReference type="Pfam" id="PF02397">
    <property type="entry name" value="Bac_transf"/>
    <property type="match status" value="1"/>
</dbReference>
<feature type="transmembrane region" description="Helical" evidence="7">
    <location>
        <begin position="124"/>
        <end position="146"/>
    </location>
</feature>
<organism evidence="9 10">
    <name type="scientific">Trichococcus flocculiformis</name>
    <dbReference type="NCBI Taxonomy" id="82803"/>
    <lineage>
        <taxon>Bacteria</taxon>
        <taxon>Bacillati</taxon>
        <taxon>Bacillota</taxon>
        <taxon>Bacilli</taxon>
        <taxon>Lactobacillales</taxon>
        <taxon>Carnobacteriaceae</taxon>
        <taxon>Trichococcus</taxon>
    </lineage>
</organism>
<dbReference type="InterPro" id="IPR003362">
    <property type="entry name" value="Bact_transf"/>
</dbReference>
<feature type="domain" description="Bacterial sugar transferase" evidence="8">
    <location>
        <begin position="268"/>
        <end position="448"/>
    </location>
</feature>
<keyword evidence="6 7" id="KW-0472">Membrane</keyword>
<evidence type="ECO:0000256" key="6">
    <source>
        <dbReference type="ARBA" id="ARBA00023136"/>
    </source>
</evidence>